<dbReference type="NCBIfam" id="NF002204">
    <property type="entry name" value="PRK01077.1"/>
    <property type="match status" value="1"/>
</dbReference>
<dbReference type="CDD" id="cd05388">
    <property type="entry name" value="CobB_N"/>
    <property type="match status" value="1"/>
</dbReference>
<feature type="domain" description="CobQ/CobB/MinD/ParA nucleotide binding" evidence="9">
    <location>
        <begin position="13"/>
        <end position="203"/>
    </location>
</feature>
<dbReference type="InterPro" id="IPR011698">
    <property type="entry name" value="GATase_3"/>
</dbReference>
<dbReference type="AlphaFoldDB" id="E1R8J6"/>
<dbReference type="HAMAP" id="MF_00027">
    <property type="entry name" value="CobB_CbiA"/>
    <property type="match status" value="1"/>
</dbReference>
<comment type="catalytic activity">
    <reaction evidence="8">
        <text>cob(II)yrinate + 2 L-glutamine + 2 ATP + 2 H2O = cob(II)yrinate a,c diamide + 2 L-glutamate + 2 ADP + 2 phosphate + 2 H(+)</text>
        <dbReference type="Rhea" id="RHEA:26289"/>
        <dbReference type="ChEBI" id="CHEBI:15377"/>
        <dbReference type="ChEBI" id="CHEBI:15378"/>
        <dbReference type="ChEBI" id="CHEBI:29985"/>
        <dbReference type="ChEBI" id="CHEBI:30616"/>
        <dbReference type="ChEBI" id="CHEBI:43474"/>
        <dbReference type="ChEBI" id="CHEBI:58359"/>
        <dbReference type="ChEBI" id="CHEBI:58537"/>
        <dbReference type="ChEBI" id="CHEBI:58894"/>
        <dbReference type="ChEBI" id="CHEBI:456216"/>
        <dbReference type="EC" id="6.3.5.11"/>
    </reaction>
</comment>
<keyword evidence="6 8" id="KW-0460">Magnesium</keyword>
<dbReference type="KEGG" id="ssm:Spirs_0183"/>
<dbReference type="PROSITE" id="PS51274">
    <property type="entry name" value="GATASE_COBBQ"/>
    <property type="match status" value="1"/>
</dbReference>
<feature type="active site" description="Nucleophile" evidence="8">
    <location>
        <position position="367"/>
    </location>
</feature>
<gene>
    <name evidence="8" type="primary">cbiA</name>
    <name evidence="11" type="ordered locus">Spirs_0183</name>
</gene>
<dbReference type="Gene3D" id="3.40.50.880">
    <property type="match status" value="1"/>
</dbReference>
<dbReference type="HOGENOM" id="CLU_022752_2_0_12"/>
<comment type="pathway">
    <text evidence="8">Cofactor biosynthesis; adenosylcobalamin biosynthesis; cob(II)yrinate a,c-diamide from sirohydrochlorin (anaerobic route): step 10/10.</text>
</comment>
<evidence type="ECO:0000256" key="4">
    <source>
        <dbReference type="ARBA" id="ARBA00022741"/>
    </source>
</evidence>
<protein>
    <recommendedName>
        <fullName evidence="8">Cobyrinate a,c-diamide synthase</fullName>
        <ecNumber evidence="8">6.3.5.11</ecNumber>
    </recommendedName>
    <alternativeName>
        <fullName evidence="8">Cobyrinic acid a,c-diamide synthetase</fullName>
    </alternativeName>
</protein>
<comment type="miscellaneous">
    <text evidence="8">The a and c carboxylates of cobyrinate are activated for nucleophilic attack via formation of a phosphorylated intermediate by ATP. CbiA catalyzes first the amidation of the c-carboxylate, and then that of the a-carboxylate.</text>
</comment>
<dbReference type="NCBIfam" id="TIGR00379">
    <property type="entry name" value="cobB"/>
    <property type="match status" value="1"/>
</dbReference>
<evidence type="ECO:0000313" key="12">
    <source>
        <dbReference type="Proteomes" id="UP000002318"/>
    </source>
</evidence>
<dbReference type="Pfam" id="PF07685">
    <property type="entry name" value="GATase_3"/>
    <property type="match status" value="1"/>
</dbReference>
<dbReference type="RefSeq" id="WP_013252804.1">
    <property type="nucleotide sequence ID" value="NC_014364.1"/>
</dbReference>
<dbReference type="PANTHER" id="PTHR43873">
    <property type="entry name" value="COBYRINATE A,C-DIAMIDE SYNTHASE"/>
    <property type="match status" value="1"/>
</dbReference>
<dbReference type="SUPFAM" id="SSF52317">
    <property type="entry name" value="Class I glutamine amidotransferase-like"/>
    <property type="match status" value="1"/>
</dbReference>
<keyword evidence="12" id="KW-1185">Reference proteome</keyword>
<evidence type="ECO:0000256" key="3">
    <source>
        <dbReference type="ARBA" id="ARBA00022598"/>
    </source>
</evidence>
<comment type="cofactor">
    <cofactor evidence="1 8">
        <name>Mg(2+)</name>
        <dbReference type="ChEBI" id="CHEBI:18420"/>
    </cofactor>
</comment>
<organism evidence="11 12">
    <name type="scientific">Sediminispirochaeta smaragdinae (strain DSM 11293 / JCM 15392 / SEBR 4228)</name>
    <name type="common">Spirochaeta smaragdinae</name>
    <dbReference type="NCBI Taxonomy" id="573413"/>
    <lineage>
        <taxon>Bacteria</taxon>
        <taxon>Pseudomonadati</taxon>
        <taxon>Spirochaetota</taxon>
        <taxon>Spirochaetia</taxon>
        <taxon>Spirochaetales</taxon>
        <taxon>Spirochaetaceae</taxon>
        <taxon>Sediminispirochaeta</taxon>
    </lineage>
</organism>
<evidence type="ECO:0000256" key="5">
    <source>
        <dbReference type="ARBA" id="ARBA00022840"/>
    </source>
</evidence>
<dbReference type="Gene3D" id="3.40.50.300">
    <property type="entry name" value="P-loop containing nucleotide triphosphate hydrolases"/>
    <property type="match status" value="1"/>
</dbReference>
<dbReference type="GO" id="GO:0005524">
    <property type="term" value="F:ATP binding"/>
    <property type="evidence" value="ECO:0007669"/>
    <property type="project" value="UniProtKB-UniRule"/>
</dbReference>
<dbReference type="EMBL" id="CP002116">
    <property type="protein sequence ID" value="ADK79340.1"/>
    <property type="molecule type" value="Genomic_DNA"/>
</dbReference>
<keyword evidence="3 8" id="KW-0436">Ligase</keyword>
<dbReference type="InterPro" id="IPR002586">
    <property type="entry name" value="CobQ/CobB/MinD/ParA_Nub-bd_dom"/>
</dbReference>
<dbReference type="GO" id="GO:0009236">
    <property type="term" value="P:cobalamin biosynthetic process"/>
    <property type="evidence" value="ECO:0007669"/>
    <property type="project" value="UniProtKB-UniRule"/>
</dbReference>
<dbReference type="Proteomes" id="UP000002318">
    <property type="component" value="Chromosome"/>
</dbReference>
<dbReference type="EC" id="6.3.5.11" evidence="8"/>
<keyword evidence="7 8" id="KW-0315">Glutamine amidotransferase</keyword>
<keyword evidence="2 8" id="KW-0169">Cobalamin biosynthesis</keyword>
<feature type="domain" description="CobB/CobQ-like glutamine amidotransferase" evidence="10">
    <location>
        <begin position="285"/>
        <end position="472"/>
    </location>
</feature>
<dbReference type="SUPFAM" id="SSF52540">
    <property type="entry name" value="P-loop containing nucleoside triphosphate hydrolases"/>
    <property type="match status" value="1"/>
</dbReference>
<dbReference type="Pfam" id="PF01656">
    <property type="entry name" value="CbiA"/>
    <property type="match status" value="1"/>
</dbReference>
<sequence length="498" mass="52964">MEHISSLALPRFVIAGASSGSGKSTLTLALIEALHRRGYRPLPWKVGPDYIDPGHLSAAAGLACRNLDPVLMGEAGMVSSFIGHCNEACRKEPKSLAVIEGVMGLFDGRGGLSSEGSTASVAKSLSAPVIVVIDAGAAAQTAGAVALGMQQFDPDCPVAGFIANRIGSDRHFSMVRRAVEGATGLPVLGWLPKSSMPSMPERHLGLVAAWEEEGRQRLSSLLRILGDAAAEHIDLDALLAIAASASSLTPIRGESVDGIDISGSSGGKADRAVAGIGTDTPSPCIAVAMDDAFHFYYQDNLDMLESLGARIVPFSPLSASRLPDGCDGVYIGGGYPELHAERLSANRTMIESIRAASFDNMPIYAECGGLMYLCRRLFVGGKGYPMVGLFDTEIEMGNKLSALGYHKARTLRPSVIGPAGMELVGHIYRWSNMVKGPSETEWLFRLDKEGTIGFDGLSVRRSTAAYLHLHFTGVPEPARHLVAACREYRQSRSKHDEQ</sequence>
<keyword evidence="5 8" id="KW-0067">ATP-binding</keyword>
<dbReference type="eggNOG" id="COG1797">
    <property type="taxonomic scope" value="Bacteria"/>
</dbReference>
<comment type="function">
    <text evidence="8">Catalyzes the ATP-dependent amidation of the two carboxylate groups at positions a and c of cobyrinate, using either L-glutamine or ammonia as the nitrogen source.</text>
</comment>
<dbReference type="GO" id="GO:0042242">
    <property type="term" value="F:cobyrinic acid a,c-diamide synthase activity"/>
    <property type="evidence" value="ECO:0007669"/>
    <property type="project" value="UniProtKB-UniRule"/>
</dbReference>
<accession>E1R8J6</accession>
<keyword evidence="4 8" id="KW-0547">Nucleotide-binding</keyword>
<dbReference type="UniPathway" id="UPA00148">
    <property type="reaction ID" value="UER00231"/>
</dbReference>
<comment type="domain">
    <text evidence="8">Comprises of two domains. The C-terminal domain contains the binding site for glutamine and catalyzes the hydrolysis of this substrate to glutamate and ammonia. The N-terminal domain is anticipated to bind ATP and cobyrinate and catalyzes the ultimate synthesis of the diamide product. The ammonia produced via the glutaminase domain is probably translocated to the adjacent domain via a molecular tunnel, where it reacts with an activated intermediate.</text>
</comment>
<dbReference type="InterPro" id="IPR029062">
    <property type="entry name" value="Class_I_gatase-like"/>
</dbReference>
<feature type="site" description="Increases nucleophilicity of active site Cys" evidence="8">
    <location>
        <position position="468"/>
    </location>
</feature>
<dbReference type="CDD" id="cd03130">
    <property type="entry name" value="GATase1_CobB"/>
    <property type="match status" value="1"/>
</dbReference>
<evidence type="ECO:0000256" key="6">
    <source>
        <dbReference type="ARBA" id="ARBA00022842"/>
    </source>
</evidence>
<dbReference type="InterPro" id="IPR004484">
    <property type="entry name" value="CbiA/CobB_synth"/>
</dbReference>
<dbReference type="InterPro" id="IPR027417">
    <property type="entry name" value="P-loop_NTPase"/>
</dbReference>
<comment type="similarity">
    <text evidence="8">Belongs to the CobB/CbiA family.</text>
</comment>
<proteinExistence type="inferred from homology"/>
<dbReference type="OrthoDB" id="9764035at2"/>
<name>E1R8J6_SEDSS</name>
<evidence type="ECO:0000256" key="7">
    <source>
        <dbReference type="ARBA" id="ARBA00022962"/>
    </source>
</evidence>
<evidence type="ECO:0000256" key="1">
    <source>
        <dbReference type="ARBA" id="ARBA00001946"/>
    </source>
</evidence>
<dbReference type="STRING" id="573413.Spirs_0183"/>
<evidence type="ECO:0000313" key="11">
    <source>
        <dbReference type="EMBL" id="ADK79340.1"/>
    </source>
</evidence>
<reference evidence="11 12" key="1">
    <citation type="journal article" date="2010" name="Stand. Genomic Sci.">
        <title>Complete genome sequence of Spirochaeta smaragdinae type strain (SEBR 4228).</title>
        <authorList>
            <person name="Mavromatis K."/>
            <person name="Yasawong M."/>
            <person name="Chertkov O."/>
            <person name="Lapidus A."/>
            <person name="Lucas S."/>
            <person name="Nolan M."/>
            <person name="Del Rio T.G."/>
            <person name="Tice H."/>
            <person name="Cheng J.F."/>
            <person name="Pitluck S."/>
            <person name="Liolios K."/>
            <person name="Ivanova N."/>
            <person name="Tapia R."/>
            <person name="Han C."/>
            <person name="Bruce D."/>
            <person name="Goodwin L."/>
            <person name="Pati A."/>
            <person name="Chen A."/>
            <person name="Palaniappan K."/>
            <person name="Land M."/>
            <person name="Hauser L."/>
            <person name="Chang Y.J."/>
            <person name="Jeffries C.D."/>
            <person name="Detter J.C."/>
            <person name="Rohde M."/>
            <person name="Brambilla E."/>
            <person name="Spring S."/>
            <person name="Goker M."/>
            <person name="Sikorski J."/>
            <person name="Woyke T."/>
            <person name="Bristow J."/>
            <person name="Eisen J.A."/>
            <person name="Markowitz V."/>
            <person name="Hugenholtz P."/>
            <person name="Klenk H.P."/>
            <person name="Kyrpides N.C."/>
        </authorList>
    </citation>
    <scope>NUCLEOTIDE SEQUENCE [LARGE SCALE GENOMIC DNA]</scope>
    <source>
        <strain evidence="12">DSM 11293 / JCM 15392 / SEBR 4228</strain>
    </source>
</reference>
<evidence type="ECO:0000259" key="10">
    <source>
        <dbReference type="Pfam" id="PF07685"/>
    </source>
</evidence>
<evidence type="ECO:0000256" key="2">
    <source>
        <dbReference type="ARBA" id="ARBA00022573"/>
    </source>
</evidence>
<evidence type="ECO:0000259" key="9">
    <source>
        <dbReference type="Pfam" id="PF01656"/>
    </source>
</evidence>
<dbReference type="PANTHER" id="PTHR43873:SF1">
    <property type="entry name" value="COBYRINATE A,C-DIAMIDE SYNTHASE"/>
    <property type="match status" value="1"/>
</dbReference>
<evidence type="ECO:0000256" key="8">
    <source>
        <dbReference type="HAMAP-Rule" id="MF_00027"/>
    </source>
</evidence>